<dbReference type="InterPro" id="IPR058792">
    <property type="entry name" value="Beta-barrel_RND_2"/>
</dbReference>
<comment type="caution">
    <text evidence="6">The sequence shown here is derived from an EMBL/GenBank/DDBJ whole genome shotgun (WGS) entry which is preliminary data.</text>
</comment>
<dbReference type="EMBL" id="RIZI01000192">
    <property type="protein sequence ID" value="RNF58118.1"/>
    <property type="molecule type" value="Genomic_DNA"/>
</dbReference>
<evidence type="ECO:0000259" key="5">
    <source>
        <dbReference type="Pfam" id="PF25973"/>
    </source>
</evidence>
<dbReference type="GO" id="GO:0046914">
    <property type="term" value="F:transition metal ion binding"/>
    <property type="evidence" value="ECO:0007669"/>
    <property type="project" value="TreeGrafter"/>
</dbReference>
<evidence type="ECO:0000313" key="6">
    <source>
        <dbReference type="EMBL" id="RNF58118.1"/>
    </source>
</evidence>
<dbReference type="GO" id="GO:0015679">
    <property type="term" value="P:plasma membrane copper ion transport"/>
    <property type="evidence" value="ECO:0007669"/>
    <property type="project" value="TreeGrafter"/>
</dbReference>
<evidence type="ECO:0000259" key="3">
    <source>
        <dbReference type="Pfam" id="PF25893"/>
    </source>
</evidence>
<accession>A0A3M8QPN4</accession>
<dbReference type="Gene3D" id="2.40.30.170">
    <property type="match status" value="1"/>
</dbReference>
<evidence type="ECO:0000256" key="1">
    <source>
        <dbReference type="ARBA" id="ARBA00009477"/>
    </source>
</evidence>
<dbReference type="InterPro" id="IPR058648">
    <property type="entry name" value="HH_CzcB-like"/>
</dbReference>
<feature type="domain" description="CzcB-like alpha-helical hairpin" evidence="3">
    <location>
        <begin position="131"/>
        <end position="188"/>
    </location>
</feature>
<dbReference type="InterPro" id="IPR006143">
    <property type="entry name" value="RND_pump_MFP"/>
</dbReference>
<dbReference type="SUPFAM" id="SSF111369">
    <property type="entry name" value="HlyD-like secretion proteins"/>
    <property type="match status" value="1"/>
</dbReference>
<dbReference type="NCBIfam" id="TIGR01730">
    <property type="entry name" value="RND_mfp"/>
    <property type="match status" value="1"/>
</dbReference>
<evidence type="ECO:0000259" key="4">
    <source>
        <dbReference type="Pfam" id="PF25954"/>
    </source>
</evidence>
<proteinExistence type="inferred from homology"/>
<organism evidence="6">
    <name type="scientific">Acidithiobacillus sulfuriphilus</name>
    <dbReference type="NCBI Taxonomy" id="1867749"/>
    <lineage>
        <taxon>Bacteria</taxon>
        <taxon>Pseudomonadati</taxon>
        <taxon>Pseudomonadota</taxon>
        <taxon>Acidithiobacillia</taxon>
        <taxon>Acidithiobacillales</taxon>
        <taxon>Acidithiobacillaceae</taxon>
        <taxon>Acidithiobacillus</taxon>
    </lineage>
</organism>
<dbReference type="GO" id="GO:0016020">
    <property type="term" value="C:membrane"/>
    <property type="evidence" value="ECO:0007669"/>
    <property type="project" value="InterPro"/>
</dbReference>
<dbReference type="Gene3D" id="2.40.420.20">
    <property type="match status" value="1"/>
</dbReference>
<gene>
    <name evidence="6" type="ORF">EC580_13255</name>
</gene>
<dbReference type="InterPro" id="IPR051909">
    <property type="entry name" value="MFP_Cation_Efflux"/>
</dbReference>
<dbReference type="InterPro" id="IPR058647">
    <property type="entry name" value="BSH_CzcB-like"/>
</dbReference>
<dbReference type="Pfam" id="PF25973">
    <property type="entry name" value="BSH_CzcB"/>
    <property type="match status" value="1"/>
</dbReference>
<dbReference type="Gene3D" id="2.40.50.100">
    <property type="match status" value="1"/>
</dbReference>
<dbReference type="PANTHER" id="PTHR30097">
    <property type="entry name" value="CATION EFFLUX SYSTEM PROTEIN CUSB"/>
    <property type="match status" value="1"/>
</dbReference>
<name>A0A3M8QPN4_9PROT</name>
<feature type="domain" description="CzcB-like barrel-sandwich hybrid" evidence="5">
    <location>
        <begin position="95"/>
        <end position="242"/>
    </location>
</feature>
<dbReference type="GO" id="GO:0030288">
    <property type="term" value="C:outer membrane-bounded periplasmic space"/>
    <property type="evidence" value="ECO:0007669"/>
    <property type="project" value="TreeGrafter"/>
</dbReference>
<dbReference type="GO" id="GO:0060003">
    <property type="term" value="P:copper ion export"/>
    <property type="evidence" value="ECO:0007669"/>
    <property type="project" value="TreeGrafter"/>
</dbReference>
<sequence length="393" mass="41216">MALPQGNVGMFGYGESAMAARFLRVLGGVLLGCASFFWCGAVQAVVQAKGQEVTLQAGQVQALGVQLMTLQGRAQALTVSYPAQVLVPPQQELVLTSPVTGLVTQVLVQSGQQVQAGAPLLRLQSPDLGQMQMQYLQAASRARLAGETARREGALFGEGIIPARRVAEARAAREEADAALAQAASALRLAGIGSAELRELARTGRLQDGITLRASRAGAVLALEARIGQRVAPADPLLRLADLRRLWLGIEVPLEVSAYWQAGTEVTVQGQAQSLKARILRVAPQGNMASQSLLVTAELPAGASLRPGTFVQVALPGTEQSGWNLPLTAVIREGSVAYVFVRNARGFAVRPIHIVAASAQEVRVQGDLHAGDQVAVAGVVALKGAWQESRGGQ</sequence>
<dbReference type="Pfam" id="PF25893">
    <property type="entry name" value="HH_CzcB"/>
    <property type="match status" value="1"/>
</dbReference>
<protein>
    <submittedName>
        <fullName evidence="6">Efflux RND transporter periplasmic adaptor subunit</fullName>
    </submittedName>
</protein>
<keyword evidence="2" id="KW-0813">Transport</keyword>
<dbReference type="PANTHER" id="PTHR30097:SF4">
    <property type="entry name" value="SLR6042 PROTEIN"/>
    <property type="match status" value="1"/>
</dbReference>
<dbReference type="Pfam" id="PF25954">
    <property type="entry name" value="Beta-barrel_RND_2"/>
    <property type="match status" value="1"/>
</dbReference>
<feature type="domain" description="CusB-like beta-barrel" evidence="4">
    <location>
        <begin position="246"/>
        <end position="316"/>
    </location>
</feature>
<comment type="similarity">
    <text evidence="1">Belongs to the membrane fusion protein (MFP) (TC 8.A.1) family.</text>
</comment>
<dbReference type="GO" id="GO:0022857">
    <property type="term" value="F:transmembrane transporter activity"/>
    <property type="evidence" value="ECO:0007669"/>
    <property type="project" value="InterPro"/>
</dbReference>
<reference evidence="6" key="1">
    <citation type="submission" date="2018-10" db="EMBL/GenBank/DDBJ databases">
        <title>Acidithiobacillus sulfuriphilus sp. nov.: an extremely acidophilic sulfur-oxidizing chemolithotroph isolated from a neutral pH environment.</title>
        <authorList>
            <person name="Falagan C."/>
            <person name="Moya-Beltran A."/>
            <person name="Quatrini R."/>
            <person name="Johnson D.B."/>
        </authorList>
    </citation>
    <scope>NUCLEOTIDE SEQUENCE [LARGE SCALE GENOMIC DNA]</scope>
    <source>
        <strain evidence="6">CJ-2</strain>
    </source>
</reference>
<evidence type="ECO:0000256" key="2">
    <source>
        <dbReference type="ARBA" id="ARBA00022448"/>
    </source>
</evidence>
<dbReference type="AlphaFoldDB" id="A0A3M8QPN4"/>